<evidence type="ECO:0000256" key="5">
    <source>
        <dbReference type="ARBA" id="ARBA00022989"/>
    </source>
</evidence>
<feature type="transmembrane region" description="Helical" evidence="7">
    <location>
        <begin position="231"/>
        <end position="252"/>
    </location>
</feature>
<dbReference type="GO" id="GO:0005886">
    <property type="term" value="C:plasma membrane"/>
    <property type="evidence" value="ECO:0007669"/>
    <property type="project" value="UniProtKB-SubCell"/>
</dbReference>
<evidence type="ECO:0000313" key="9">
    <source>
        <dbReference type="EMBL" id="NGO07240.1"/>
    </source>
</evidence>
<keyword evidence="5 7" id="KW-1133">Transmembrane helix</keyword>
<name>A0A6G4V012_9ACTN</name>
<reference evidence="9 10" key="1">
    <citation type="submission" date="2020-02" db="EMBL/GenBank/DDBJ databases">
        <title>Whole-genome analyses of novel actinobacteria.</title>
        <authorList>
            <person name="Sahin N."/>
            <person name="Gencbay T."/>
        </authorList>
    </citation>
    <scope>NUCLEOTIDE SEQUENCE [LARGE SCALE GENOMIC DNA]</scope>
    <source>
        <strain evidence="9 10">HC44</strain>
    </source>
</reference>
<dbReference type="SUPFAM" id="SSF161098">
    <property type="entry name" value="MetI-like"/>
    <property type="match status" value="1"/>
</dbReference>
<keyword evidence="10" id="KW-1185">Reference proteome</keyword>
<evidence type="ECO:0000256" key="1">
    <source>
        <dbReference type="ARBA" id="ARBA00004651"/>
    </source>
</evidence>
<feature type="domain" description="ABC transmembrane type-1" evidence="8">
    <location>
        <begin position="69"/>
        <end position="247"/>
    </location>
</feature>
<gene>
    <name evidence="9" type="ORF">G5C60_06150</name>
</gene>
<dbReference type="Proteomes" id="UP000472335">
    <property type="component" value="Unassembled WGS sequence"/>
</dbReference>
<evidence type="ECO:0000259" key="8">
    <source>
        <dbReference type="PROSITE" id="PS50928"/>
    </source>
</evidence>
<evidence type="ECO:0000256" key="4">
    <source>
        <dbReference type="ARBA" id="ARBA00022692"/>
    </source>
</evidence>
<accession>A0A6G4V012</accession>
<keyword evidence="4 7" id="KW-0812">Transmembrane</keyword>
<dbReference type="PROSITE" id="PS50928">
    <property type="entry name" value="ABC_TM1"/>
    <property type="match status" value="1"/>
</dbReference>
<keyword evidence="6 7" id="KW-0472">Membrane</keyword>
<keyword evidence="2 7" id="KW-0813">Transport</keyword>
<proteinExistence type="inferred from homology"/>
<dbReference type="RefSeq" id="WP_165255354.1">
    <property type="nucleotide sequence ID" value="NZ_JAAKZY010000012.1"/>
</dbReference>
<evidence type="ECO:0000256" key="2">
    <source>
        <dbReference type="ARBA" id="ARBA00022448"/>
    </source>
</evidence>
<dbReference type="Pfam" id="PF00528">
    <property type="entry name" value="BPD_transp_1"/>
    <property type="match status" value="1"/>
</dbReference>
<feature type="transmembrane region" description="Helical" evidence="7">
    <location>
        <begin position="106"/>
        <end position="127"/>
    </location>
</feature>
<dbReference type="InterPro" id="IPR035906">
    <property type="entry name" value="MetI-like_sf"/>
</dbReference>
<dbReference type="CDD" id="cd06261">
    <property type="entry name" value="TM_PBP2"/>
    <property type="match status" value="1"/>
</dbReference>
<feature type="transmembrane region" description="Helical" evidence="7">
    <location>
        <begin position="175"/>
        <end position="196"/>
    </location>
</feature>
<comment type="subcellular location">
    <subcellularLocation>
        <location evidence="1 7">Cell membrane</location>
        <topology evidence="1 7">Multi-pass membrane protein</topology>
    </subcellularLocation>
</comment>
<dbReference type="EMBL" id="JAAKZY010000012">
    <property type="protein sequence ID" value="NGO07240.1"/>
    <property type="molecule type" value="Genomic_DNA"/>
</dbReference>
<dbReference type="InterPro" id="IPR000515">
    <property type="entry name" value="MetI-like"/>
</dbReference>
<dbReference type="PANTHER" id="PTHR30151:SF41">
    <property type="entry name" value="ABC TRANSPORTER PERMEASE PROTEIN"/>
    <property type="match status" value="1"/>
</dbReference>
<dbReference type="Gene3D" id="1.10.3720.10">
    <property type="entry name" value="MetI-like"/>
    <property type="match status" value="1"/>
</dbReference>
<organism evidence="9 10">
    <name type="scientific">Streptomyces scabichelini</name>
    <dbReference type="NCBI Taxonomy" id="2711217"/>
    <lineage>
        <taxon>Bacteria</taxon>
        <taxon>Bacillati</taxon>
        <taxon>Actinomycetota</taxon>
        <taxon>Actinomycetes</taxon>
        <taxon>Kitasatosporales</taxon>
        <taxon>Streptomycetaceae</taxon>
        <taxon>Streptomyces</taxon>
    </lineage>
</organism>
<protein>
    <submittedName>
        <fullName evidence="9">ABC transporter permease subunit</fullName>
    </submittedName>
</protein>
<dbReference type="AlphaFoldDB" id="A0A6G4V012"/>
<comment type="similarity">
    <text evidence="7">Belongs to the binding-protein-dependent transport system permease family.</text>
</comment>
<dbReference type="PANTHER" id="PTHR30151">
    <property type="entry name" value="ALKANE SULFONATE ABC TRANSPORTER-RELATED, MEMBRANE SUBUNIT"/>
    <property type="match status" value="1"/>
</dbReference>
<dbReference type="GO" id="GO:0055085">
    <property type="term" value="P:transmembrane transport"/>
    <property type="evidence" value="ECO:0007669"/>
    <property type="project" value="InterPro"/>
</dbReference>
<feature type="transmembrane region" description="Helical" evidence="7">
    <location>
        <begin position="133"/>
        <end position="154"/>
    </location>
</feature>
<evidence type="ECO:0000256" key="7">
    <source>
        <dbReference type="RuleBase" id="RU363032"/>
    </source>
</evidence>
<feature type="transmembrane region" description="Helical" evidence="7">
    <location>
        <begin position="64"/>
        <end position="94"/>
    </location>
</feature>
<evidence type="ECO:0000256" key="6">
    <source>
        <dbReference type="ARBA" id="ARBA00023136"/>
    </source>
</evidence>
<comment type="caution">
    <text evidence="9">The sequence shown here is derived from an EMBL/GenBank/DDBJ whole genome shotgun (WGS) entry which is preliminary data.</text>
</comment>
<keyword evidence="3" id="KW-1003">Cell membrane</keyword>
<evidence type="ECO:0000313" key="10">
    <source>
        <dbReference type="Proteomes" id="UP000472335"/>
    </source>
</evidence>
<sequence>MTATTPAARSTVRRTPRVAMPPPLVGLLAGAVLWEVVARSADAAFLPPASAVVARLWEMTVDGLILGSLASSLTNLVLGFAISLVLGLTLGVLMGRYRPVDAALGVYMYALLTAPSLVFAPVFFSLFGPGRASIVAVVVMYSLFIIVISTASAVRAVPEHLTEMAHLYGANERQLLLKIVVPAALPLAMAGIRLGIGRAVTGMINGEMFIAVVGLGRVLTQAGGRFDSESVLAVLLAVVLVALGAVGLVQWADRRVNGWLPRTARQ</sequence>
<evidence type="ECO:0000256" key="3">
    <source>
        <dbReference type="ARBA" id="ARBA00022475"/>
    </source>
</evidence>